<comment type="subcellular location">
    <subcellularLocation>
        <location evidence="1">Cell envelope</location>
    </subcellularLocation>
</comment>
<feature type="signal peptide" evidence="4">
    <location>
        <begin position="1"/>
        <end position="26"/>
    </location>
</feature>
<feature type="chain" id="PRO_5039920035" evidence="4">
    <location>
        <begin position="27"/>
        <end position="927"/>
    </location>
</feature>
<dbReference type="InterPro" id="IPR006635">
    <property type="entry name" value="NEAT_dom"/>
</dbReference>
<dbReference type="InterPro" id="IPR037250">
    <property type="entry name" value="NEAT_dom_sf"/>
</dbReference>
<dbReference type="Pfam" id="PF00395">
    <property type="entry name" value="SLH"/>
    <property type="match status" value="3"/>
</dbReference>
<feature type="domain" description="NEAT" evidence="5">
    <location>
        <begin position="582"/>
        <end position="703"/>
    </location>
</feature>
<evidence type="ECO:0000313" key="8">
    <source>
        <dbReference type="Proteomes" id="UP001056756"/>
    </source>
</evidence>
<accession>A0A9J6ZBA1</accession>
<dbReference type="PROSITE" id="PS51272">
    <property type="entry name" value="SLH"/>
    <property type="match status" value="3"/>
</dbReference>
<dbReference type="InterPro" id="IPR051465">
    <property type="entry name" value="Cell_Envelope_Struct_Comp"/>
</dbReference>
<evidence type="ECO:0000313" key="7">
    <source>
        <dbReference type="EMBL" id="URN93216.1"/>
    </source>
</evidence>
<proteinExistence type="predicted"/>
<dbReference type="Gene3D" id="2.60.40.1850">
    <property type="match status" value="1"/>
</dbReference>
<dbReference type="AlphaFoldDB" id="A0A9J6ZBA1"/>
<reference evidence="7" key="1">
    <citation type="submission" date="2022-05" db="EMBL/GenBank/DDBJ databases">
        <title>Novel bacterial taxa in a minimal lignocellulolytic consortium and its capacity to transform plastics disclosed by genome-resolved metagenomics.</title>
        <authorList>
            <person name="Rodriguez C.A.D."/>
            <person name="Diaz-Garcia L."/>
            <person name="Herrera K."/>
            <person name="Tarazona N.A."/>
            <person name="Sproer C."/>
            <person name="Overmann J."/>
            <person name="Jimenez D.J."/>
        </authorList>
    </citation>
    <scope>NUCLEOTIDE SEQUENCE</scope>
    <source>
        <strain evidence="7">MAG5</strain>
    </source>
</reference>
<dbReference type="EMBL" id="CP097899">
    <property type="protein sequence ID" value="URN93216.1"/>
    <property type="molecule type" value="Genomic_DNA"/>
</dbReference>
<evidence type="ECO:0000256" key="3">
    <source>
        <dbReference type="SAM" id="MobiDB-lite"/>
    </source>
</evidence>
<evidence type="ECO:0000259" key="6">
    <source>
        <dbReference type="PROSITE" id="PS51272"/>
    </source>
</evidence>
<evidence type="ECO:0000259" key="5">
    <source>
        <dbReference type="PROSITE" id="PS50978"/>
    </source>
</evidence>
<dbReference type="Pfam" id="PF05031">
    <property type="entry name" value="NEAT"/>
    <property type="match status" value="1"/>
</dbReference>
<sequence>MKFKWYKQLSAVLIIALLVSVMPVYAAEPTETKTATVIHFVNADDSTKLSAANGFFTNPYIVISEGKQLLEIEMTLSYDLNVIINGNSGTTVETKANTVVKRYEILNLNEPFTAVTEYKISSGDQLSSHNTTVIVGNDINSTKALLISAIVEAEALTDRSVAFDATIASAKTANTYLTKLADMQAALTALQAAINEHNNPTAPEPEPALEKVVLSFYKKETNGTYTPNYAAISDPYTDPYVYEKDGKTFLRVTQVNNDSINFQTKLNGVTGTTVEKLYNNTSNPTVVTHYVIDFEIPSKDKSIFWNVSYTAGSYNGSHDGYAVINQDSTDADRANLTEDITKAEAVDEKDIALQTAITLAKADNNLLTRKSVLDAHISRLTELTTNNDAILNSLVNTTSVDYINAADLTKSFNRNFASFFADAILYKVDDKNYLRIKVTNKFDLKLTIEGKQGQVAEYIGESGNITHVVYDYELSSIVVPVISKVTYVSGAHVGLHEQYIVINQDADTASRDALKVALVEAKAVANKGAALVTAINNAEAVDNLLTRKAELVAQTTALNAAIAANSTTTPPTGVEIHEGSGLETGYYTVSVSALQDTSDALSYMNGYLNSTARLLVTKDALTVYVVLRDPAMIQSLSVEGRSAAQVNNYTADNVARYSFNVSSLKAPVSGSVHVIAKLPSGEELYNTTHGIRLSFGTPVKVTNWVDEGYKNKVETDGSEKPDETDTDTGSNDGGLNGNNGGTTNPAPKFTDIDNSWAKGAIERAIILKLVTGYSDGTFKPNQEVNRAEFTAILVRAMKLDAAKGEVQFADADNIQGWAKEYIQQAVEAGIITGYKDNTFRPAGNITRAEAAVMIVKALGLELVSEDELSFTDASSIPAYARAYVATAVKHGLVVGYSNNTFGPNKVANRADAVTLALRALDYNVSHK</sequence>
<dbReference type="SMART" id="SM00725">
    <property type="entry name" value="NEAT"/>
    <property type="match status" value="1"/>
</dbReference>
<dbReference type="Proteomes" id="UP001056756">
    <property type="component" value="Chromosome"/>
</dbReference>
<dbReference type="PANTHER" id="PTHR43308:SF5">
    <property type="entry name" value="S-LAYER PROTEIN _ PEPTIDOGLYCAN ENDO-BETA-N-ACETYLGLUCOSAMINIDASE"/>
    <property type="match status" value="1"/>
</dbReference>
<protein>
    <submittedName>
        <fullName evidence="7">S-layer homology domain-containing protein</fullName>
    </submittedName>
</protein>
<evidence type="ECO:0000256" key="4">
    <source>
        <dbReference type="SAM" id="SignalP"/>
    </source>
</evidence>
<dbReference type="SUPFAM" id="SSF158911">
    <property type="entry name" value="NEAT domain-like"/>
    <property type="match status" value="1"/>
</dbReference>
<feature type="region of interest" description="Disordered" evidence="3">
    <location>
        <begin position="712"/>
        <end position="749"/>
    </location>
</feature>
<feature type="compositionally biased region" description="Basic and acidic residues" evidence="3">
    <location>
        <begin position="712"/>
        <end position="723"/>
    </location>
</feature>
<dbReference type="PROSITE" id="PS50978">
    <property type="entry name" value="NEAT"/>
    <property type="match status" value="1"/>
</dbReference>
<dbReference type="KEGG" id="plig:NAG76_15425"/>
<dbReference type="CDD" id="cd06920">
    <property type="entry name" value="NEAT"/>
    <property type="match status" value="1"/>
</dbReference>
<keyword evidence="2 4" id="KW-0732">Signal</keyword>
<evidence type="ECO:0000256" key="2">
    <source>
        <dbReference type="ARBA" id="ARBA00022729"/>
    </source>
</evidence>
<feature type="domain" description="SLH" evidence="6">
    <location>
        <begin position="870"/>
        <end position="927"/>
    </location>
</feature>
<evidence type="ECO:0000256" key="1">
    <source>
        <dbReference type="ARBA" id="ARBA00004196"/>
    </source>
</evidence>
<dbReference type="PANTHER" id="PTHR43308">
    <property type="entry name" value="OUTER MEMBRANE PROTEIN ALPHA-RELATED"/>
    <property type="match status" value="1"/>
</dbReference>
<feature type="compositionally biased region" description="Gly residues" evidence="3">
    <location>
        <begin position="731"/>
        <end position="740"/>
    </location>
</feature>
<dbReference type="GO" id="GO:0030313">
    <property type="term" value="C:cell envelope"/>
    <property type="evidence" value="ECO:0007669"/>
    <property type="project" value="UniProtKB-SubCell"/>
</dbReference>
<organism evidence="7 8">
    <name type="scientific">Candidatus Pristimantibacillus lignocellulolyticus</name>
    <dbReference type="NCBI Taxonomy" id="2994561"/>
    <lineage>
        <taxon>Bacteria</taxon>
        <taxon>Bacillati</taxon>
        <taxon>Bacillota</taxon>
        <taxon>Bacilli</taxon>
        <taxon>Bacillales</taxon>
        <taxon>Paenibacillaceae</taxon>
        <taxon>Candidatus Pristimantibacillus</taxon>
    </lineage>
</organism>
<feature type="domain" description="SLH" evidence="6">
    <location>
        <begin position="744"/>
        <end position="804"/>
    </location>
</feature>
<gene>
    <name evidence="7" type="ORF">NAG76_15425</name>
</gene>
<dbReference type="InterPro" id="IPR001119">
    <property type="entry name" value="SLH_dom"/>
</dbReference>
<name>A0A9J6ZBA1_9BACL</name>
<feature type="domain" description="SLH" evidence="6">
    <location>
        <begin position="805"/>
        <end position="868"/>
    </location>
</feature>